<evidence type="ECO:0000313" key="9">
    <source>
        <dbReference type="EMBL" id="OXM14943.1"/>
    </source>
</evidence>
<evidence type="ECO:0000256" key="1">
    <source>
        <dbReference type="ARBA" id="ARBA00022475"/>
    </source>
</evidence>
<organism evidence="9 10">
    <name type="scientific">Paenibacillus herberti</name>
    <dbReference type="NCBI Taxonomy" id="1619309"/>
    <lineage>
        <taxon>Bacteria</taxon>
        <taxon>Bacillati</taxon>
        <taxon>Bacillota</taxon>
        <taxon>Bacilli</taxon>
        <taxon>Bacillales</taxon>
        <taxon>Paenibacillaceae</taxon>
        <taxon>Paenibacillus</taxon>
    </lineage>
</organism>
<keyword evidence="1" id="KW-1003">Cell membrane</keyword>
<keyword evidence="5" id="KW-0378">Hydrolase</keyword>
<dbReference type="Pfam" id="PF04647">
    <property type="entry name" value="AgrB"/>
    <property type="match status" value="1"/>
</dbReference>
<evidence type="ECO:0000256" key="4">
    <source>
        <dbReference type="ARBA" id="ARBA00022692"/>
    </source>
</evidence>
<evidence type="ECO:0000256" key="3">
    <source>
        <dbReference type="ARBA" id="ARBA00022670"/>
    </source>
</evidence>
<evidence type="ECO:0000256" key="7">
    <source>
        <dbReference type="ARBA" id="ARBA00023136"/>
    </source>
</evidence>
<evidence type="ECO:0000313" key="10">
    <source>
        <dbReference type="Proteomes" id="UP000215145"/>
    </source>
</evidence>
<dbReference type="GO" id="GO:0008233">
    <property type="term" value="F:peptidase activity"/>
    <property type="evidence" value="ECO:0007669"/>
    <property type="project" value="UniProtKB-KW"/>
</dbReference>
<dbReference type="GO" id="GO:0006508">
    <property type="term" value="P:proteolysis"/>
    <property type="evidence" value="ECO:0007669"/>
    <property type="project" value="UniProtKB-KW"/>
</dbReference>
<evidence type="ECO:0000256" key="2">
    <source>
        <dbReference type="ARBA" id="ARBA00022654"/>
    </source>
</evidence>
<name>A0A229NYE4_9BACL</name>
<keyword evidence="7 8" id="KW-0472">Membrane</keyword>
<feature type="transmembrane region" description="Helical" evidence="8">
    <location>
        <begin position="56"/>
        <end position="73"/>
    </location>
</feature>
<accession>A0A229NYE4</accession>
<dbReference type="GO" id="GO:0016020">
    <property type="term" value="C:membrane"/>
    <property type="evidence" value="ECO:0007669"/>
    <property type="project" value="InterPro"/>
</dbReference>
<dbReference type="InterPro" id="IPR006741">
    <property type="entry name" value="AgrB"/>
</dbReference>
<keyword evidence="10" id="KW-1185">Reference proteome</keyword>
<proteinExistence type="predicted"/>
<evidence type="ECO:0000256" key="6">
    <source>
        <dbReference type="ARBA" id="ARBA00022989"/>
    </source>
</evidence>
<protein>
    <recommendedName>
        <fullName evidence="11">Accessory regulator AgrB</fullName>
    </recommendedName>
</protein>
<dbReference type="OrthoDB" id="2666767at2"/>
<dbReference type="GO" id="GO:0009372">
    <property type="term" value="P:quorum sensing"/>
    <property type="evidence" value="ECO:0007669"/>
    <property type="project" value="UniProtKB-KW"/>
</dbReference>
<keyword evidence="3" id="KW-0645">Protease</keyword>
<reference evidence="9 10" key="1">
    <citation type="submission" date="2017-07" db="EMBL/GenBank/DDBJ databases">
        <title>Paenibacillus herberti R33 genome sequencing and assembly.</title>
        <authorList>
            <person name="Su W."/>
        </authorList>
    </citation>
    <scope>NUCLEOTIDE SEQUENCE [LARGE SCALE GENOMIC DNA]</scope>
    <source>
        <strain evidence="9 10">R33</strain>
    </source>
</reference>
<dbReference type="Proteomes" id="UP000215145">
    <property type="component" value="Unassembled WGS sequence"/>
</dbReference>
<dbReference type="RefSeq" id="WP_089525760.1">
    <property type="nucleotide sequence ID" value="NZ_NMUQ01000002.1"/>
</dbReference>
<evidence type="ECO:0000256" key="8">
    <source>
        <dbReference type="SAM" id="Phobius"/>
    </source>
</evidence>
<feature type="transmembrane region" description="Helical" evidence="8">
    <location>
        <begin position="85"/>
        <end position="118"/>
    </location>
</feature>
<keyword evidence="2" id="KW-0673">Quorum sensing</keyword>
<dbReference type="AlphaFoldDB" id="A0A229NYE4"/>
<evidence type="ECO:0008006" key="11">
    <source>
        <dbReference type="Google" id="ProtNLM"/>
    </source>
</evidence>
<keyword evidence="4 8" id="KW-0812">Transmembrane</keyword>
<dbReference type="EMBL" id="NMUQ01000002">
    <property type="protein sequence ID" value="OXM14943.1"/>
    <property type="molecule type" value="Genomic_DNA"/>
</dbReference>
<dbReference type="SMART" id="SM00793">
    <property type="entry name" value="AgrB"/>
    <property type="match status" value="1"/>
</dbReference>
<keyword evidence="6 8" id="KW-1133">Transmembrane helix</keyword>
<feature type="transmembrane region" description="Helical" evidence="8">
    <location>
        <begin position="28"/>
        <end position="49"/>
    </location>
</feature>
<gene>
    <name evidence="9" type="ORF">CGZ75_18970</name>
</gene>
<comment type="caution">
    <text evidence="9">The sequence shown here is derived from an EMBL/GenBank/DDBJ whole genome shotgun (WGS) entry which is preliminary data.</text>
</comment>
<sequence length="178" mass="20069">MMLEQLSIICAQKIKQKHTHPETANVNIMAYALGVYFNFFATLLLVVLVGWATNELIDTILVMILFNVIRFFSGGYHFKSLDVCVVISVILFSIVPQLSLSTIGITLLTLSSALIFLWRAPAYRTDTTRLNPRFHPYFKVTAVLLALINLHFQSELYAWVLLLQAITMLFVLKGGESA</sequence>
<evidence type="ECO:0000256" key="5">
    <source>
        <dbReference type="ARBA" id="ARBA00022801"/>
    </source>
</evidence>